<accession>A1WPR0</accession>
<dbReference type="KEGG" id="vei:Veis_3910"/>
<evidence type="ECO:0000313" key="3">
    <source>
        <dbReference type="EMBL" id="ABM59617.1"/>
    </source>
</evidence>
<feature type="chain" id="PRO_5002640777" description="Helix-hairpin-helix motif" evidence="2">
    <location>
        <begin position="20"/>
        <end position="130"/>
    </location>
</feature>
<evidence type="ECO:0000256" key="1">
    <source>
        <dbReference type="SAM" id="MobiDB-lite"/>
    </source>
</evidence>
<keyword evidence="2" id="KW-0732">Signal</keyword>
<evidence type="ECO:0000256" key="2">
    <source>
        <dbReference type="SAM" id="SignalP"/>
    </source>
</evidence>
<feature type="signal peptide" evidence="2">
    <location>
        <begin position="1"/>
        <end position="19"/>
    </location>
</feature>
<dbReference type="Pfam" id="PF12836">
    <property type="entry name" value="HHH_3"/>
    <property type="match status" value="1"/>
</dbReference>
<protein>
    <recommendedName>
        <fullName evidence="5">Helix-hairpin-helix motif</fullName>
    </recommendedName>
</protein>
<dbReference type="HOGENOM" id="CLU_052011_4_1_4"/>
<dbReference type="PANTHER" id="PTHR21180:SF32">
    <property type="entry name" value="ENDONUCLEASE_EXONUCLEASE_PHOSPHATASE FAMILY DOMAIN-CONTAINING PROTEIN 1"/>
    <property type="match status" value="1"/>
</dbReference>
<dbReference type="SUPFAM" id="SSF160975">
    <property type="entry name" value="AF1531-like"/>
    <property type="match status" value="1"/>
</dbReference>
<feature type="region of interest" description="Disordered" evidence="1">
    <location>
        <begin position="86"/>
        <end position="130"/>
    </location>
</feature>
<gene>
    <name evidence="3" type="ordered locus">Veis_3910</name>
</gene>
<dbReference type="Gene3D" id="1.10.150.320">
    <property type="entry name" value="Photosystem II 12 kDa extrinsic protein"/>
    <property type="match status" value="1"/>
</dbReference>
<organism evidence="3 4">
    <name type="scientific">Verminephrobacter eiseniae (strain EF01-2)</name>
    <dbReference type="NCBI Taxonomy" id="391735"/>
    <lineage>
        <taxon>Bacteria</taxon>
        <taxon>Pseudomonadati</taxon>
        <taxon>Pseudomonadota</taxon>
        <taxon>Betaproteobacteria</taxon>
        <taxon>Burkholderiales</taxon>
        <taxon>Comamonadaceae</taxon>
        <taxon>Verminephrobacter</taxon>
    </lineage>
</organism>
<dbReference type="InterPro" id="IPR051675">
    <property type="entry name" value="Endo/Exo/Phosphatase_dom_1"/>
</dbReference>
<feature type="compositionally biased region" description="Basic and acidic residues" evidence="1">
    <location>
        <begin position="86"/>
        <end position="114"/>
    </location>
</feature>
<evidence type="ECO:0008006" key="5">
    <source>
        <dbReference type="Google" id="ProtNLM"/>
    </source>
</evidence>
<dbReference type="eggNOG" id="COG1555">
    <property type="taxonomic scope" value="Bacteria"/>
</dbReference>
<keyword evidence="4" id="KW-1185">Reference proteome</keyword>
<dbReference type="OrthoDB" id="8687931at2"/>
<name>A1WPR0_VEREI</name>
<dbReference type="STRING" id="391735.Veis_3910"/>
<dbReference type="RefSeq" id="WP_011811604.1">
    <property type="nucleotide sequence ID" value="NC_008786.1"/>
</dbReference>
<sequence length="130" mass="13452">MLKKILFIIAMLYAAASFAAVDANKASAAELEGIKGIGPSLSGKIVEERKSGPFKDWDDFVRRVGGVGKKSAAKFSHEGLTVDGKKFDAAKADPKADPKADHHAKKGADGKKDAAPTAKTPGGTGSTAKN</sequence>
<reference evidence="4" key="1">
    <citation type="submission" date="2006-12" db="EMBL/GenBank/DDBJ databases">
        <title>Complete sequence of chromosome 1 of Verminephrobacter eiseniae EF01-2.</title>
        <authorList>
            <person name="Copeland A."/>
            <person name="Lucas S."/>
            <person name="Lapidus A."/>
            <person name="Barry K."/>
            <person name="Detter J.C."/>
            <person name="Glavina del Rio T."/>
            <person name="Dalin E."/>
            <person name="Tice H."/>
            <person name="Pitluck S."/>
            <person name="Chertkov O."/>
            <person name="Brettin T."/>
            <person name="Bruce D."/>
            <person name="Han C."/>
            <person name="Tapia R."/>
            <person name="Gilna P."/>
            <person name="Schmutz J."/>
            <person name="Larimer F."/>
            <person name="Land M."/>
            <person name="Hauser L."/>
            <person name="Kyrpides N."/>
            <person name="Kim E."/>
            <person name="Stahl D."/>
            <person name="Richardson P."/>
        </authorList>
    </citation>
    <scope>NUCLEOTIDE SEQUENCE [LARGE SCALE GENOMIC DNA]</scope>
    <source>
        <strain evidence="4">EF01-2</strain>
    </source>
</reference>
<dbReference type="GeneID" id="76462260"/>
<evidence type="ECO:0000313" key="4">
    <source>
        <dbReference type="Proteomes" id="UP000000374"/>
    </source>
</evidence>
<dbReference type="Proteomes" id="UP000000374">
    <property type="component" value="Chromosome"/>
</dbReference>
<dbReference type="PANTHER" id="PTHR21180">
    <property type="entry name" value="ENDONUCLEASE/EXONUCLEASE/PHOSPHATASE FAMILY DOMAIN-CONTAINING PROTEIN 1"/>
    <property type="match status" value="1"/>
</dbReference>
<dbReference type="AlphaFoldDB" id="A1WPR0"/>
<dbReference type="EMBL" id="CP000542">
    <property type="protein sequence ID" value="ABM59617.1"/>
    <property type="molecule type" value="Genomic_DNA"/>
</dbReference>
<proteinExistence type="predicted"/>